<protein>
    <submittedName>
        <fullName evidence="7">Membrane protein</fullName>
    </submittedName>
</protein>
<dbReference type="PANTHER" id="PTHR30213">
    <property type="entry name" value="INNER MEMBRANE PROTEIN YHJD"/>
    <property type="match status" value="1"/>
</dbReference>
<evidence type="ECO:0000256" key="5">
    <source>
        <dbReference type="ARBA" id="ARBA00023136"/>
    </source>
</evidence>
<dbReference type="AlphaFoldDB" id="A0A1T5LDW9"/>
<evidence type="ECO:0000313" key="8">
    <source>
        <dbReference type="Proteomes" id="UP000190961"/>
    </source>
</evidence>
<comment type="subcellular location">
    <subcellularLocation>
        <location evidence="1">Cell membrane</location>
        <topology evidence="1">Multi-pass membrane protein</topology>
    </subcellularLocation>
</comment>
<dbReference type="InterPro" id="IPR017039">
    <property type="entry name" value="Virul_fac_BrkB"/>
</dbReference>
<dbReference type="OrthoDB" id="977385at2"/>
<evidence type="ECO:0000256" key="4">
    <source>
        <dbReference type="ARBA" id="ARBA00022989"/>
    </source>
</evidence>
<evidence type="ECO:0000256" key="2">
    <source>
        <dbReference type="ARBA" id="ARBA00022475"/>
    </source>
</evidence>
<dbReference type="PANTHER" id="PTHR30213:SF0">
    <property type="entry name" value="UPF0761 MEMBRANE PROTEIN YIHY"/>
    <property type="match status" value="1"/>
</dbReference>
<dbReference type="Pfam" id="PF03631">
    <property type="entry name" value="Virul_fac_BrkB"/>
    <property type="match status" value="1"/>
</dbReference>
<feature type="transmembrane region" description="Helical" evidence="6">
    <location>
        <begin position="204"/>
        <end position="229"/>
    </location>
</feature>
<feature type="transmembrane region" description="Helical" evidence="6">
    <location>
        <begin position="123"/>
        <end position="142"/>
    </location>
</feature>
<accession>A0A1T5LDW9</accession>
<gene>
    <name evidence="7" type="ORF">SAMN05660236_3024</name>
</gene>
<dbReference type="Proteomes" id="UP000190961">
    <property type="component" value="Unassembled WGS sequence"/>
</dbReference>
<feature type="transmembrane region" description="Helical" evidence="6">
    <location>
        <begin position="163"/>
        <end position="184"/>
    </location>
</feature>
<reference evidence="7 8" key="1">
    <citation type="submission" date="2017-02" db="EMBL/GenBank/DDBJ databases">
        <authorList>
            <person name="Peterson S.W."/>
        </authorList>
    </citation>
    <scope>NUCLEOTIDE SEQUENCE [LARGE SCALE GENOMIC DNA]</scope>
    <source>
        <strain evidence="7 8">DSM 25262</strain>
    </source>
</reference>
<feature type="transmembrane region" description="Helical" evidence="6">
    <location>
        <begin position="58"/>
        <end position="80"/>
    </location>
</feature>
<dbReference type="GO" id="GO:0005886">
    <property type="term" value="C:plasma membrane"/>
    <property type="evidence" value="ECO:0007669"/>
    <property type="project" value="UniProtKB-SubCell"/>
</dbReference>
<proteinExistence type="predicted"/>
<evidence type="ECO:0000256" key="1">
    <source>
        <dbReference type="ARBA" id="ARBA00004651"/>
    </source>
</evidence>
<dbReference type="NCBIfam" id="TIGR00765">
    <property type="entry name" value="yihY_not_rbn"/>
    <property type="match status" value="1"/>
</dbReference>
<keyword evidence="2" id="KW-1003">Cell membrane</keyword>
<dbReference type="RefSeq" id="WP_079687584.1">
    <property type="nucleotide sequence ID" value="NZ_FUZU01000002.1"/>
</dbReference>
<dbReference type="PIRSF" id="PIRSF035875">
    <property type="entry name" value="RNase_BN"/>
    <property type="match status" value="1"/>
</dbReference>
<evidence type="ECO:0000256" key="3">
    <source>
        <dbReference type="ARBA" id="ARBA00022692"/>
    </source>
</evidence>
<keyword evidence="5 6" id="KW-0472">Membrane</keyword>
<keyword evidence="4 6" id="KW-1133">Transmembrane helix</keyword>
<sequence length="333" mass="38258">MKYKYKRILLQWSPGRHVITWLKKVRFKKYENVSLYKILKLFIENLMDDEIMDRANGVAYNFILAIFPAIIFLFTLIPYVTPFFSGITDDSILQFLGAMIPPSMFDVVAPTVKDIVSNQRGGLLSLGFLFSVYLSTNGTLALMRAFNACYRTIERRSGLKTRVIATGLTLNLAFVVLLAIALLVVGQFVLDYIMQFDWLNIDKFTVFLIFALRFLVIFIVFFLAISTLYYFGPAIHYNWRFFSLGSLVATFLTLAVSYGFSFYVTNFSTYNKVYGSIGVLIALMVWIQLVTVVLLIGYEINATIHHAIRREALWNARKYRKQKSPGNIQSQEL</sequence>
<keyword evidence="8" id="KW-1185">Reference proteome</keyword>
<dbReference type="STRING" id="688867.SAMN05660236_3024"/>
<name>A0A1T5LDW9_9BACT</name>
<evidence type="ECO:0000256" key="6">
    <source>
        <dbReference type="SAM" id="Phobius"/>
    </source>
</evidence>
<feature type="transmembrane region" description="Helical" evidence="6">
    <location>
        <begin position="276"/>
        <end position="300"/>
    </location>
</feature>
<feature type="transmembrane region" description="Helical" evidence="6">
    <location>
        <begin position="241"/>
        <end position="264"/>
    </location>
</feature>
<evidence type="ECO:0000313" key="7">
    <source>
        <dbReference type="EMBL" id="SKC74074.1"/>
    </source>
</evidence>
<dbReference type="EMBL" id="FUZU01000002">
    <property type="protein sequence ID" value="SKC74074.1"/>
    <property type="molecule type" value="Genomic_DNA"/>
</dbReference>
<organism evidence="7 8">
    <name type="scientific">Ohtaekwangia koreensis</name>
    <dbReference type="NCBI Taxonomy" id="688867"/>
    <lineage>
        <taxon>Bacteria</taxon>
        <taxon>Pseudomonadati</taxon>
        <taxon>Bacteroidota</taxon>
        <taxon>Cytophagia</taxon>
        <taxon>Cytophagales</taxon>
        <taxon>Fulvivirgaceae</taxon>
        <taxon>Ohtaekwangia</taxon>
    </lineage>
</organism>
<keyword evidence="3 6" id="KW-0812">Transmembrane</keyword>